<evidence type="ECO:0000313" key="8">
    <source>
        <dbReference type="Proteomes" id="UP001596047"/>
    </source>
</evidence>
<dbReference type="Gene3D" id="3.60.15.10">
    <property type="entry name" value="Ribonuclease Z/Hydroxyacylglutathione hydrolase-like"/>
    <property type="match status" value="1"/>
</dbReference>
<evidence type="ECO:0000256" key="2">
    <source>
        <dbReference type="ARBA" id="ARBA00022833"/>
    </source>
</evidence>
<comment type="function">
    <text evidence="4">Counteracts the endogenous Pycsar antiviral defense system. Phosphodiesterase that enables metal-dependent hydrolysis of host cyclic nucleotide Pycsar defense signals such as cCMP and cUMP.</text>
</comment>
<evidence type="ECO:0000256" key="5">
    <source>
        <dbReference type="ARBA" id="ARBA00048505"/>
    </source>
</evidence>
<dbReference type="Pfam" id="PF23023">
    <property type="entry name" value="Anti-Pycsar_Apyc1"/>
    <property type="match status" value="1"/>
</dbReference>
<dbReference type="PANTHER" id="PTHR46018">
    <property type="entry name" value="ZINC PHOSPHODIESTERASE ELAC PROTEIN 1"/>
    <property type="match status" value="1"/>
</dbReference>
<protein>
    <submittedName>
        <fullName evidence="7">MBL fold metallo-hydrolase</fullName>
    </submittedName>
</protein>
<evidence type="ECO:0000256" key="3">
    <source>
        <dbReference type="ARBA" id="ARBA00034221"/>
    </source>
</evidence>
<keyword evidence="1" id="KW-0378">Hydrolase</keyword>
<dbReference type="Proteomes" id="UP001596047">
    <property type="component" value="Unassembled WGS sequence"/>
</dbReference>
<reference evidence="8" key="1">
    <citation type="journal article" date="2019" name="Int. J. Syst. Evol. Microbiol.">
        <title>The Global Catalogue of Microorganisms (GCM) 10K type strain sequencing project: providing services to taxonomists for standard genome sequencing and annotation.</title>
        <authorList>
            <consortium name="The Broad Institute Genomics Platform"/>
            <consortium name="The Broad Institute Genome Sequencing Center for Infectious Disease"/>
            <person name="Wu L."/>
            <person name="Ma J."/>
        </authorList>
    </citation>
    <scope>NUCLEOTIDE SEQUENCE [LARGE SCALE GENOMIC DNA]</scope>
    <source>
        <strain evidence="8">CGMCC 1.3240</strain>
    </source>
</reference>
<comment type="catalytic activity">
    <reaction evidence="3">
        <text>3',5'-cyclic CMP + H2O = CMP + H(+)</text>
        <dbReference type="Rhea" id="RHEA:72675"/>
        <dbReference type="ChEBI" id="CHEBI:15377"/>
        <dbReference type="ChEBI" id="CHEBI:15378"/>
        <dbReference type="ChEBI" id="CHEBI:58003"/>
        <dbReference type="ChEBI" id="CHEBI:60377"/>
    </reaction>
    <physiologicalReaction direction="left-to-right" evidence="3">
        <dbReference type="Rhea" id="RHEA:72676"/>
    </physiologicalReaction>
</comment>
<evidence type="ECO:0000313" key="7">
    <source>
        <dbReference type="EMBL" id="MFC5649696.1"/>
    </source>
</evidence>
<feature type="domain" description="Metallo-beta-lactamase" evidence="6">
    <location>
        <begin position="19"/>
        <end position="224"/>
    </location>
</feature>
<dbReference type="InterPro" id="IPR001279">
    <property type="entry name" value="Metallo-B-lactamas"/>
</dbReference>
<comment type="catalytic activity">
    <reaction evidence="5">
        <text>3',5'-cyclic UMP + H2O = UMP + H(+)</text>
        <dbReference type="Rhea" id="RHEA:70575"/>
        <dbReference type="ChEBI" id="CHEBI:15377"/>
        <dbReference type="ChEBI" id="CHEBI:15378"/>
        <dbReference type="ChEBI" id="CHEBI:57865"/>
        <dbReference type="ChEBI" id="CHEBI:184387"/>
    </reaction>
    <physiologicalReaction direction="left-to-right" evidence="5">
        <dbReference type="Rhea" id="RHEA:70576"/>
    </physiologicalReaction>
</comment>
<dbReference type="EMBL" id="JBHSOW010000040">
    <property type="protein sequence ID" value="MFC5649696.1"/>
    <property type="molecule type" value="Genomic_DNA"/>
</dbReference>
<keyword evidence="1" id="KW-0255">Endonuclease</keyword>
<dbReference type="InterPro" id="IPR036866">
    <property type="entry name" value="RibonucZ/Hydroxyglut_hydro"/>
</dbReference>
<evidence type="ECO:0000256" key="1">
    <source>
        <dbReference type="ARBA" id="ARBA00022759"/>
    </source>
</evidence>
<keyword evidence="1" id="KW-0540">Nuclease</keyword>
<keyword evidence="8" id="KW-1185">Reference proteome</keyword>
<gene>
    <name evidence="7" type="ORF">ACFPYJ_11295</name>
</gene>
<dbReference type="RefSeq" id="WP_379188228.1">
    <property type="nucleotide sequence ID" value="NZ_JBHSOW010000040.1"/>
</dbReference>
<evidence type="ECO:0000259" key="6">
    <source>
        <dbReference type="SMART" id="SM00849"/>
    </source>
</evidence>
<name>A0ABW0VZX4_9BACL</name>
<evidence type="ECO:0000256" key="4">
    <source>
        <dbReference type="ARBA" id="ARBA00034301"/>
    </source>
</evidence>
<sequence length="259" mass="29772">MVELLFLGTSAGIPTAKRHSSGTAIKKDDKLYLIDCGGPVCSQLKKMNEDPKNIEAVFITHWHPDHAGGLPILIQDLQLSGRTKSLTIYGPKGTDRKVKLLQNIFIIPQEIYNFELKTKEYDEKTVYSDESIDFRFFKTRHLSDDYWKQLDAKHNFEIDPVAYGFMVQFDGKKIVFSGDLLNSDDLIPVLPGAELVIHEFGHINPNLLRTFTRKHDIPKLIINHIHHDWDSRDQELKEVISAEFQGEVHIAHDLWRTTI</sequence>
<comment type="caution">
    <text evidence="7">The sequence shown here is derived from an EMBL/GenBank/DDBJ whole genome shotgun (WGS) entry which is preliminary data.</text>
</comment>
<dbReference type="SUPFAM" id="SSF56281">
    <property type="entry name" value="Metallo-hydrolase/oxidoreductase"/>
    <property type="match status" value="1"/>
</dbReference>
<dbReference type="SMART" id="SM00849">
    <property type="entry name" value="Lactamase_B"/>
    <property type="match status" value="1"/>
</dbReference>
<dbReference type="PANTHER" id="PTHR46018:SF2">
    <property type="entry name" value="ZINC PHOSPHODIESTERASE ELAC PROTEIN 1"/>
    <property type="match status" value="1"/>
</dbReference>
<proteinExistence type="predicted"/>
<accession>A0ABW0VZX4</accession>
<organism evidence="7 8">
    <name type="scientific">Paenibacillus solisilvae</name>
    <dbReference type="NCBI Taxonomy" id="2486751"/>
    <lineage>
        <taxon>Bacteria</taxon>
        <taxon>Bacillati</taxon>
        <taxon>Bacillota</taxon>
        <taxon>Bacilli</taxon>
        <taxon>Bacillales</taxon>
        <taxon>Paenibacillaceae</taxon>
        <taxon>Paenibacillus</taxon>
    </lineage>
</organism>
<keyword evidence="2" id="KW-0862">Zinc</keyword>